<dbReference type="Proteomes" id="UP000316759">
    <property type="component" value="Unassembled WGS sequence"/>
</dbReference>
<evidence type="ECO:0000259" key="2">
    <source>
        <dbReference type="PROSITE" id="PS50835"/>
    </source>
</evidence>
<dbReference type="CDD" id="cd00096">
    <property type="entry name" value="Ig"/>
    <property type="match status" value="1"/>
</dbReference>
<proteinExistence type="predicted"/>
<dbReference type="EMBL" id="SUNJ01011595">
    <property type="protein sequence ID" value="TPP58775.1"/>
    <property type="molecule type" value="Genomic_DNA"/>
</dbReference>
<comment type="caution">
    <text evidence="3">The sequence shown here is derived from an EMBL/GenBank/DDBJ whole genome shotgun (WGS) entry which is preliminary data.</text>
</comment>
<dbReference type="InterPro" id="IPR007110">
    <property type="entry name" value="Ig-like_dom"/>
</dbReference>
<dbReference type="GO" id="GO:0016301">
    <property type="term" value="F:kinase activity"/>
    <property type="evidence" value="ECO:0007669"/>
    <property type="project" value="UniProtKB-KW"/>
</dbReference>
<dbReference type="PROSITE" id="PS50835">
    <property type="entry name" value="IG_LIKE"/>
    <property type="match status" value="1"/>
</dbReference>
<dbReference type="SUPFAM" id="SSF48726">
    <property type="entry name" value="Immunoglobulin"/>
    <property type="match status" value="1"/>
</dbReference>
<name>A0A504YEQ3_FASGI</name>
<accession>A0A504YEQ3</accession>
<feature type="compositionally biased region" description="Pro residues" evidence="1">
    <location>
        <begin position="84"/>
        <end position="97"/>
    </location>
</feature>
<keyword evidence="3" id="KW-0418">Kinase</keyword>
<dbReference type="Gene3D" id="2.60.40.10">
    <property type="entry name" value="Immunoglobulins"/>
    <property type="match status" value="1"/>
</dbReference>
<dbReference type="InterPro" id="IPR013783">
    <property type="entry name" value="Ig-like_fold"/>
</dbReference>
<protein>
    <submittedName>
        <fullName evidence="3">Striated muscle preferentially expressed protein kinase</fullName>
    </submittedName>
</protein>
<evidence type="ECO:0000256" key="1">
    <source>
        <dbReference type="SAM" id="MobiDB-lite"/>
    </source>
</evidence>
<evidence type="ECO:0000313" key="3">
    <source>
        <dbReference type="EMBL" id="TPP58775.1"/>
    </source>
</evidence>
<gene>
    <name evidence="3" type="ORF">FGIG_12266</name>
</gene>
<feature type="non-terminal residue" evidence="3">
    <location>
        <position position="321"/>
    </location>
</feature>
<dbReference type="InterPro" id="IPR036179">
    <property type="entry name" value="Ig-like_dom_sf"/>
</dbReference>
<dbReference type="Pfam" id="PF07679">
    <property type="entry name" value="I-set"/>
    <property type="match status" value="1"/>
</dbReference>
<evidence type="ECO:0000313" key="4">
    <source>
        <dbReference type="Proteomes" id="UP000316759"/>
    </source>
</evidence>
<keyword evidence="3" id="KW-0808">Transferase</keyword>
<feature type="region of interest" description="Disordered" evidence="1">
    <location>
        <begin position="61"/>
        <end position="98"/>
    </location>
</feature>
<dbReference type="OrthoDB" id="6288484at2759"/>
<organism evidence="3 4">
    <name type="scientific">Fasciola gigantica</name>
    <name type="common">Giant liver fluke</name>
    <dbReference type="NCBI Taxonomy" id="46835"/>
    <lineage>
        <taxon>Eukaryota</taxon>
        <taxon>Metazoa</taxon>
        <taxon>Spiralia</taxon>
        <taxon>Lophotrochozoa</taxon>
        <taxon>Platyhelminthes</taxon>
        <taxon>Trematoda</taxon>
        <taxon>Digenea</taxon>
        <taxon>Plagiorchiida</taxon>
        <taxon>Echinostomata</taxon>
        <taxon>Echinostomatoidea</taxon>
        <taxon>Fasciolidae</taxon>
        <taxon>Fasciola</taxon>
    </lineage>
</organism>
<sequence length="321" mass="35344">MATCFCDLDTRVLTRVHVAILSVCPDQVLPIKEISRCANFSRAPVRVNWVCQKYVRRQSTTSVPPVVHPRPPLSAASRKVPASQPAPPITTPPPLIPPENAVTKTITVHAGEQVQFNASFTISGPVAYEVQWFMNGQPIPRYLNADMILSDSDTRMLIAHADPSIHSGTYTCRCRLFEGTETAVYFYVNVTPKESEVEEAFEEMIRDQEASDSKVVSSLAEDRSIQLQESPVAVFVDGSNEAVSSDLEKIVEQNLSTGPDRAEFLTAITSLMDVAVGQVLELRVKVDRQEAQKATGNPINWEHAISEWCCDGQPLTASSKC</sequence>
<dbReference type="AlphaFoldDB" id="A0A504YEQ3"/>
<dbReference type="InterPro" id="IPR013098">
    <property type="entry name" value="Ig_I-set"/>
</dbReference>
<reference evidence="3 4" key="1">
    <citation type="submission" date="2019-04" db="EMBL/GenBank/DDBJ databases">
        <title>Annotation for the trematode Fasciola gigantica.</title>
        <authorList>
            <person name="Choi Y.-J."/>
        </authorList>
    </citation>
    <scope>NUCLEOTIDE SEQUENCE [LARGE SCALE GENOMIC DNA]</scope>
    <source>
        <strain evidence="3">Uganda_cow_1</strain>
    </source>
</reference>
<feature type="domain" description="Ig-like" evidence="2">
    <location>
        <begin position="87"/>
        <end position="173"/>
    </location>
</feature>
<keyword evidence="4" id="KW-1185">Reference proteome</keyword>